<dbReference type="PROSITE" id="PS50850">
    <property type="entry name" value="MFS"/>
    <property type="match status" value="1"/>
</dbReference>
<keyword evidence="3 5" id="KW-1133">Transmembrane helix</keyword>
<name>A0A917EH31_9RHOB</name>
<feature type="transmembrane region" description="Helical" evidence="5">
    <location>
        <begin position="95"/>
        <end position="118"/>
    </location>
</feature>
<keyword evidence="2 5" id="KW-0812">Transmembrane</keyword>
<sequence>MSYFRVSLFAAFLAGGGIPLYVHLPLYATDVLGLSLSTLAIVLVVIRLIDTVQDPLLGRLADRFGANRPLLAAVAVLGLSLGFLLLFTLRPDTPTGAWLLAVLVLVFTAYSFATILFYGRGVELASGGGPDRHYRLAGFRETGTLVGILVAVSLPQVGSGAGMDGYAILGLTLAGLGVVMLVANRGLWPPQVKTNEARFKLSDLRDADATPVLILALVNALPVAITSTLFLFFVEDKLQLPDYAGHFLLLFFLCAGLSAPIWSRLSQRFGAKRVLLPAMVLAIVSFIGAASLAPGSAMAFAVISAASGAALGADMVILPALFSVQLERGNVSTGVAFGIWAFVAKLALAMAAGITLPLLDFAGFEPGQTNSAQALTTLTWAYAVVPCILKLCAIWMVVRLPETPLATTK</sequence>
<feature type="transmembrane region" description="Helical" evidence="5">
    <location>
        <begin position="166"/>
        <end position="188"/>
    </location>
</feature>
<evidence type="ECO:0000256" key="1">
    <source>
        <dbReference type="ARBA" id="ARBA00009617"/>
    </source>
</evidence>
<feature type="transmembrane region" description="Helical" evidence="5">
    <location>
        <begin position="243"/>
        <end position="262"/>
    </location>
</feature>
<dbReference type="InterPro" id="IPR036259">
    <property type="entry name" value="MFS_trans_sf"/>
</dbReference>
<feature type="transmembrane region" description="Helical" evidence="5">
    <location>
        <begin position="70"/>
        <end position="89"/>
    </location>
</feature>
<comment type="caution">
    <text evidence="7">The sequence shown here is derived from an EMBL/GenBank/DDBJ whole genome shotgun (WGS) entry which is preliminary data.</text>
</comment>
<feature type="transmembrane region" description="Helical" evidence="5">
    <location>
        <begin position="299"/>
        <end position="322"/>
    </location>
</feature>
<evidence type="ECO:0000313" key="8">
    <source>
        <dbReference type="Proteomes" id="UP000606730"/>
    </source>
</evidence>
<dbReference type="Pfam" id="PF13347">
    <property type="entry name" value="MFS_2"/>
    <property type="match status" value="1"/>
</dbReference>
<dbReference type="InterPro" id="IPR039672">
    <property type="entry name" value="MFS_2"/>
</dbReference>
<dbReference type="GO" id="GO:0005886">
    <property type="term" value="C:plasma membrane"/>
    <property type="evidence" value="ECO:0007669"/>
    <property type="project" value="TreeGrafter"/>
</dbReference>
<feature type="transmembrane region" description="Helical" evidence="5">
    <location>
        <begin position="209"/>
        <end position="231"/>
    </location>
</feature>
<dbReference type="Gene3D" id="1.20.1250.20">
    <property type="entry name" value="MFS general substrate transporter like domains"/>
    <property type="match status" value="2"/>
</dbReference>
<feature type="domain" description="Major facilitator superfamily (MFS) profile" evidence="6">
    <location>
        <begin position="208"/>
        <end position="409"/>
    </location>
</feature>
<evidence type="ECO:0000256" key="5">
    <source>
        <dbReference type="SAM" id="Phobius"/>
    </source>
</evidence>
<evidence type="ECO:0000256" key="4">
    <source>
        <dbReference type="ARBA" id="ARBA00023136"/>
    </source>
</evidence>
<dbReference type="OrthoDB" id="181905at2"/>
<reference evidence="7" key="1">
    <citation type="journal article" date="2014" name="Int. J. Syst. Evol. Microbiol.">
        <title>Complete genome sequence of Corynebacterium casei LMG S-19264T (=DSM 44701T), isolated from a smear-ripened cheese.</title>
        <authorList>
            <consortium name="US DOE Joint Genome Institute (JGI-PGF)"/>
            <person name="Walter F."/>
            <person name="Albersmeier A."/>
            <person name="Kalinowski J."/>
            <person name="Ruckert C."/>
        </authorList>
    </citation>
    <scope>NUCLEOTIDE SEQUENCE</scope>
    <source>
        <strain evidence="7">CGMCC 1.16012</strain>
    </source>
</reference>
<evidence type="ECO:0000259" key="6">
    <source>
        <dbReference type="PROSITE" id="PS50850"/>
    </source>
</evidence>
<feature type="transmembrane region" description="Helical" evidence="5">
    <location>
        <begin position="379"/>
        <end position="398"/>
    </location>
</feature>
<dbReference type="InterPro" id="IPR020846">
    <property type="entry name" value="MFS_dom"/>
</dbReference>
<dbReference type="SUPFAM" id="SSF103473">
    <property type="entry name" value="MFS general substrate transporter"/>
    <property type="match status" value="2"/>
</dbReference>
<accession>A0A917EH31</accession>
<evidence type="ECO:0000313" key="7">
    <source>
        <dbReference type="EMBL" id="GGE38710.1"/>
    </source>
</evidence>
<evidence type="ECO:0000256" key="3">
    <source>
        <dbReference type="ARBA" id="ARBA00022989"/>
    </source>
</evidence>
<dbReference type="RefSeq" id="WP_095596750.1">
    <property type="nucleotide sequence ID" value="NZ_BMKN01000001.1"/>
</dbReference>
<keyword evidence="8" id="KW-1185">Reference proteome</keyword>
<feature type="transmembrane region" description="Helical" evidence="5">
    <location>
        <begin position="27"/>
        <end position="49"/>
    </location>
</feature>
<reference evidence="7" key="2">
    <citation type="submission" date="2020-09" db="EMBL/GenBank/DDBJ databases">
        <authorList>
            <person name="Sun Q."/>
            <person name="Zhou Y."/>
        </authorList>
    </citation>
    <scope>NUCLEOTIDE SEQUENCE</scope>
    <source>
        <strain evidence="7">CGMCC 1.16012</strain>
    </source>
</reference>
<comment type="similarity">
    <text evidence="1">Belongs to the sodium:galactoside symporter (TC 2.A.2) family.</text>
</comment>
<evidence type="ECO:0000256" key="2">
    <source>
        <dbReference type="ARBA" id="ARBA00022692"/>
    </source>
</evidence>
<dbReference type="GO" id="GO:0008643">
    <property type="term" value="P:carbohydrate transport"/>
    <property type="evidence" value="ECO:0007669"/>
    <property type="project" value="InterPro"/>
</dbReference>
<feature type="transmembrane region" description="Helical" evidence="5">
    <location>
        <begin position="334"/>
        <end position="359"/>
    </location>
</feature>
<dbReference type="EMBL" id="BMKN01000001">
    <property type="protein sequence ID" value="GGE38710.1"/>
    <property type="molecule type" value="Genomic_DNA"/>
</dbReference>
<dbReference type="PANTHER" id="PTHR11328">
    <property type="entry name" value="MAJOR FACILITATOR SUPERFAMILY DOMAIN-CONTAINING PROTEIN"/>
    <property type="match status" value="1"/>
</dbReference>
<organism evidence="7 8">
    <name type="scientific">Actibacterium pelagium</name>
    <dbReference type="NCBI Taxonomy" id="2029103"/>
    <lineage>
        <taxon>Bacteria</taxon>
        <taxon>Pseudomonadati</taxon>
        <taxon>Pseudomonadota</taxon>
        <taxon>Alphaproteobacteria</taxon>
        <taxon>Rhodobacterales</taxon>
        <taxon>Roseobacteraceae</taxon>
        <taxon>Actibacterium</taxon>
    </lineage>
</organism>
<dbReference type="PANTHER" id="PTHR11328:SF28">
    <property type="entry name" value="MAJOR FACILITATOR SUPERFAMILY DOMAIN-CONTAINING PROTEIN 12"/>
    <property type="match status" value="1"/>
</dbReference>
<protein>
    <submittedName>
        <fullName evidence="7">Sugar:cation symporter</fullName>
    </submittedName>
</protein>
<gene>
    <name evidence="7" type="ORF">GCM10011517_03120</name>
</gene>
<keyword evidence="4 5" id="KW-0472">Membrane</keyword>
<dbReference type="AlphaFoldDB" id="A0A917EH31"/>
<feature type="transmembrane region" description="Helical" evidence="5">
    <location>
        <begin position="274"/>
        <end position="293"/>
    </location>
</feature>
<dbReference type="Proteomes" id="UP000606730">
    <property type="component" value="Unassembled WGS sequence"/>
</dbReference>
<proteinExistence type="inferred from homology"/>
<dbReference type="GO" id="GO:0015293">
    <property type="term" value="F:symporter activity"/>
    <property type="evidence" value="ECO:0007669"/>
    <property type="project" value="InterPro"/>
</dbReference>